<accession>A0ABN9LN77</accession>
<feature type="non-terminal residue" evidence="1">
    <location>
        <position position="69"/>
    </location>
</feature>
<sequence>MGEALSPRKQAKKVLTSPTGVSVWITGSSSRVCRIEDAIVRGSSWSRVKPSKSKIYFEITKTEIKSSSK</sequence>
<comment type="caution">
    <text evidence="1">The sequence shown here is derived from an EMBL/GenBank/DDBJ whole genome shotgun (WGS) entry which is preliminary data.</text>
</comment>
<gene>
    <name evidence="1" type="ORF">RIMI_LOCUS11165900</name>
</gene>
<protein>
    <submittedName>
        <fullName evidence="1">Uncharacterized protein</fullName>
    </submittedName>
</protein>
<keyword evidence="2" id="KW-1185">Reference proteome</keyword>
<organism evidence="1 2">
    <name type="scientific">Ranitomeya imitator</name>
    <name type="common">mimic poison frog</name>
    <dbReference type="NCBI Taxonomy" id="111125"/>
    <lineage>
        <taxon>Eukaryota</taxon>
        <taxon>Metazoa</taxon>
        <taxon>Chordata</taxon>
        <taxon>Craniata</taxon>
        <taxon>Vertebrata</taxon>
        <taxon>Euteleostomi</taxon>
        <taxon>Amphibia</taxon>
        <taxon>Batrachia</taxon>
        <taxon>Anura</taxon>
        <taxon>Neobatrachia</taxon>
        <taxon>Hyloidea</taxon>
        <taxon>Dendrobatidae</taxon>
        <taxon>Dendrobatinae</taxon>
        <taxon>Ranitomeya</taxon>
    </lineage>
</organism>
<name>A0ABN9LN77_9NEOB</name>
<proteinExistence type="predicted"/>
<dbReference type="EMBL" id="CAUEEQ010024951">
    <property type="protein sequence ID" value="CAJ0946103.1"/>
    <property type="molecule type" value="Genomic_DNA"/>
</dbReference>
<reference evidence="1" key="1">
    <citation type="submission" date="2023-07" db="EMBL/GenBank/DDBJ databases">
        <authorList>
            <person name="Stuckert A."/>
        </authorList>
    </citation>
    <scope>NUCLEOTIDE SEQUENCE</scope>
</reference>
<evidence type="ECO:0000313" key="2">
    <source>
        <dbReference type="Proteomes" id="UP001176940"/>
    </source>
</evidence>
<evidence type="ECO:0000313" key="1">
    <source>
        <dbReference type="EMBL" id="CAJ0946103.1"/>
    </source>
</evidence>
<dbReference type="Proteomes" id="UP001176940">
    <property type="component" value="Unassembled WGS sequence"/>
</dbReference>